<keyword evidence="2" id="KW-1185">Reference proteome</keyword>
<evidence type="ECO:0000313" key="1">
    <source>
        <dbReference type="EMBL" id="PUU78383.1"/>
    </source>
</evidence>
<gene>
    <name evidence="1" type="ORF">B9Z19DRAFT_1126887</name>
</gene>
<comment type="caution">
    <text evidence="1">The sequence shown here is derived from an EMBL/GenBank/DDBJ whole genome shotgun (WGS) entry which is preliminary data.</text>
</comment>
<organism evidence="1 2">
    <name type="scientific">Tuber borchii</name>
    <name type="common">White truffle</name>
    <dbReference type="NCBI Taxonomy" id="42251"/>
    <lineage>
        <taxon>Eukaryota</taxon>
        <taxon>Fungi</taxon>
        <taxon>Dikarya</taxon>
        <taxon>Ascomycota</taxon>
        <taxon>Pezizomycotina</taxon>
        <taxon>Pezizomycetes</taxon>
        <taxon>Pezizales</taxon>
        <taxon>Tuberaceae</taxon>
        <taxon>Tuber</taxon>
    </lineage>
</organism>
<dbReference type="STRING" id="42251.A0A2T6ZSE6"/>
<evidence type="ECO:0000313" key="2">
    <source>
        <dbReference type="Proteomes" id="UP000244722"/>
    </source>
</evidence>
<dbReference type="EMBL" id="NESQ01000121">
    <property type="protein sequence ID" value="PUU78383.1"/>
    <property type="molecule type" value="Genomic_DNA"/>
</dbReference>
<proteinExistence type="predicted"/>
<protein>
    <submittedName>
        <fullName evidence="1">Uncharacterized protein</fullName>
    </submittedName>
</protein>
<name>A0A2T6ZSE6_TUBBO</name>
<dbReference type="AlphaFoldDB" id="A0A2T6ZSE6"/>
<reference evidence="1 2" key="1">
    <citation type="submission" date="2017-04" db="EMBL/GenBank/DDBJ databases">
        <title>Draft genome sequence of Tuber borchii Vittad., a whitish edible truffle.</title>
        <authorList>
            <consortium name="DOE Joint Genome Institute"/>
            <person name="Murat C."/>
            <person name="Kuo A."/>
            <person name="Barry K.W."/>
            <person name="Clum A."/>
            <person name="Dockter R.B."/>
            <person name="Fauchery L."/>
            <person name="Iotti M."/>
            <person name="Kohler A."/>
            <person name="Labutti K."/>
            <person name="Lindquist E.A."/>
            <person name="Lipzen A."/>
            <person name="Ohm R.A."/>
            <person name="Wang M."/>
            <person name="Grigoriev I.V."/>
            <person name="Zambonelli A."/>
            <person name="Martin F.M."/>
        </authorList>
    </citation>
    <scope>NUCLEOTIDE SEQUENCE [LARGE SCALE GENOMIC DNA]</scope>
    <source>
        <strain evidence="1 2">Tbo3840</strain>
    </source>
</reference>
<dbReference type="Proteomes" id="UP000244722">
    <property type="component" value="Unassembled WGS sequence"/>
</dbReference>
<accession>A0A2T6ZSE6</accession>
<sequence>MTSYKSYRLQTFFDTTKAAYPDMKIMAPSIRLSPVSGGAWLGCHVYSARRWIFMTGMGRNADHVETVVYTLCYRNWKLDGFQ</sequence>